<dbReference type="Gene3D" id="3.80.10.10">
    <property type="entry name" value="Ribonuclease Inhibitor"/>
    <property type="match status" value="1"/>
</dbReference>
<evidence type="ECO:0000256" key="1">
    <source>
        <dbReference type="ARBA" id="ARBA00022614"/>
    </source>
</evidence>
<keyword evidence="2" id="KW-0677">Repeat</keyword>
<organism evidence="4 5">
    <name type="scientific">Labeo rohita</name>
    <name type="common">Indian major carp</name>
    <name type="synonym">Cyprinus rohita</name>
    <dbReference type="NCBI Taxonomy" id="84645"/>
    <lineage>
        <taxon>Eukaryota</taxon>
        <taxon>Metazoa</taxon>
        <taxon>Chordata</taxon>
        <taxon>Craniata</taxon>
        <taxon>Vertebrata</taxon>
        <taxon>Euteleostomi</taxon>
        <taxon>Actinopterygii</taxon>
        <taxon>Neopterygii</taxon>
        <taxon>Teleostei</taxon>
        <taxon>Ostariophysi</taxon>
        <taxon>Cypriniformes</taxon>
        <taxon>Cyprinidae</taxon>
        <taxon>Labeoninae</taxon>
        <taxon>Labeonini</taxon>
        <taxon>Labeo</taxon>
    </lineage>
</organism>
<evidence type="ECO:0000313" key="4">
    <source>
        <dbReference type="EMBL" id="KAI2650189.1"/>
    </source>
</evidence>
<name>A0ABQ8LIK0_LABRO</name>
<evidence type="ECO:0000256" key="3">
    <source>
        <dbReference type="SAM" id="MobiDB-lite"/>
    </source>
</evidence>
<evidence type="ECO:0000256" key="2">
    <source>
        <dbReference type="ARBA" id="ARBA00022737"/>
    </source>
</evidence>
<keyword evidence="5" id="KW-1185">Reference proteome</keyword>
<dbReference type="Proteomes" id="UP000830375">
    <property type="component" value="Unassembled WGS sequence"/>
</dbReference>
<proteinExistence type="predicted"/>
<dbReference type="SUPFAM" id="SSF52047">
    <property type="entry name" value="RNI-like"/>
    <property type="match status" value="1"/>
</dbReference>
<sequence length="85" mass="9495">MDPEPEGFPRLRYCSIGEEGCAALISALRSNSSHQIELDLIGNEPGDSGMKLRSALLEDPHLFDSENPTSSKQVNQDCHLDKYRY</sequence>
<feature type="compositionally biased region" description="Polar residues" evidence="3">
    <location>
        <begin position="66"/>
        <end position="76"/>
    </location>
</feature>
<reference evidence="4 5" key="1">
    <citation type="submission" date="2022-01" db="EMBL/GenBank/DDBJ databases">
        <title>A high-quality chromosome-level genome assembly of rohu carp, Labeo rohita.</title>
        <authorList>
            <person name="Arick M.A. II"/>
            <person name="Hsu C.-Y."/>
            <person name="Magbanua Z."/>
            <person name="Pechanova O."/>
            <person name="Grover C."/>
            <person name="Miller E."/>
            <person name="Thrash A."/>
            <person name="Ezzel L."/>
            <person name="Alam S."/>
            <person name="Benzie J."/>
            <person name="Hamilton M."/>
            <person name="Karsi A."/>
            <person name="Lawrence M.L."/>
            <person name="Peterson D.G."/>
        </authorList>
    </citation>
    <scope>NUCLEOTIDE SEQUENCE [LARGE SCALE GENOMIC DNA]</scope>
    <source>
        <strain evidence="5">BAU-BD-2019</strain>
        <tissue evidence="4">Blood</tissue>
    </source>
</reference>
<protein>
    <submittedName>
        <fullName evidence="4">NACHT, LRR and PYD domains-containing protein 3</fullName>
    </submittedName>
</protein>
<dbReference type="EMBL" id="JACTAM010000022">
    <property type="protein sequence ID" value="KAI2650189.1"/>
    <property type="molecule type" value="Genomic_DNA"/>
</dbReference>
<keyword evidence="1" id="KW-0433">Leucine-rich repeat</keyword>
<comment type="caution">
    <text evidence="4">The sequence shown here is derived from an EMBL/GenBank/DDBJ whole genome shotgun (WGS) entry which is preliminary data.</text>
</comment>
<accession>A0ABQ8LIK0</accession>
<feature type="region of interest" description="Disordered" evidence="3">
    <location>
        <begin position="61"/>
        <end position="85"/>
    </location>
</feature>
<evidence type="ECO:0000313" key="5">
    <source>
        <dbReference type="Proteomes" id="UP000830375"/>
    </source>
</evidence>
<gene>
    <name evidence="4" type="ORF">H4Q32_000123</name>
</gene>
<dbReference type="PANTHER" id="PTHR24106">
    <property type="entry name" value="NACHT, LRR AND CARD DOMAINS-CONTAINING"/>
    <property type="match status" value="1"/>
</dbReference>
<dbReference type="InterPro" id="IPR051261">
    <property type="entry name" value="NLR"/>
</dbReference>
<dbReference type="InterPro" id="IPR032675">
    <property type="entry name" value="LRR_dom_sf"/>
</dbReference>